<comment type="caution">
    <text evidence="2">The sequence shown here is derived from an EMBL/GenBank/DDBJ whole genome shotgun (WGS) entry which is preliminary data.</text>
</comment>
<dbReference type="AlphaFoldDB" id="A0A3A8Q810"/>
<dbReference type="Gene3D" id="3.40.50.720">
    <property type="entry name" value="NAD(P)-binding Rossmann-like Domain"/>
    <property type="match status" value="1"/>
</dbReference>
<feature type="transmembrane region" description="Helical" evidence="1">
    <location>
        <begin position="6"/>
        <end position="24"/>
    </location>
</feature>
<accession>A0A3A8Q810</accession>
<evidence type="ECO:0000313" key="2">
    <source>
        <dbReference type="EMBL" id="RKH63160.1"/>
    </source>
</evidence>
<evidence type="ECO:0000313" key="3">
    <source>
        <dbReference type="Proteomes" id="UP000267003"/>
    </source>
</evidence>
<proteinExistence type="predicted"/>
<name>A0A3A8Q810_9BACT</name>
<organism evidence="2 3">
    <name type="scientific">Corallococcus aberystwythensis</name>
    <dbReference type="NCBI Taxonomy" id="2316722"/>
    <lineage>
        <taxon>Bacteria</taxon>
        <taxon>Pseudomonadati</taxon>
        <taxon>Myxococcota</taxon>
        <taxon>Myxococcia</taxon>
        <taxon>Myxococcales</taxon>
        <taxon>Cystobacterineae</taxon>
        <taxon>Myxococcaceae</taxon>
        <taxon>Corallococcus</taxon>
    </lineage>
</organism>
<dbReference type="InterPro" id="IPR036291">
    <property type="entry name" value="NAD(P)-bd_dom_sf"/>
</dbReference>
<evidence type="ECO:0000256" key="1">
    <source>
        <dbReference type="SAM" id="Phobius"/>
    </source>
</evidence>
<reference evidence="3" key="1">
    <citation type="submission" date="2018-09" db="EMBL/GenBank/DDBJ databases">
        <authorList>
            <person name="Livingstone P.G."/>
            <person name="Whitworth D.E."/>
        </authorList>
    </citation>
    <scope>NUCLEOTIDE SEQUENCE [LARGE SCALE GENOMIC DNA]</scope>
    <source>
        <strain evidence="3">AB050A</strain>
    </source>
</reference>
<dbReference type="Proteomes" id="UP000267003">
    <property type="component" value="Unassembled WGS sequence"/>
</dbReference>
<feature type="non-terminal residue" evidence="2">
    <location>
        <position position="67"/>
    </location>
</feature>
<protein>
    <submittedName>
        <fullName evidence="2">Saccharopine dehydrogenase</fullName>
    </submittedName>
</protein>
<dbReference type="EMBL" id="RAWK01000122">
    <property type="protein sequence ID" value="RKH63160.1"/>
    <property type="molecule type" value="Genomic_DNA"/>
</dbReference>
<keyword evidence="1" id="KW-0812">Transmembrane</keyword>
<keyword evidence="1" id="KW-1133">Transmembrane helix</keyword>
<keyword evidence="1" id="KW-0472">Membrane</keyword>
<gene>
    <name evidence="2" type="ORF">D7W81_20800</name>
</gene>
<keyword evidence="3" id="KW-1185">Reference proteome</keyword>
<sequence>MESEGRVVLVGGYGVVGAQLALLLRERHPDLPLLIAGRREAPARELAARLGRADGVALDVRSPQGWA</sequence>
<dbReference type="SUPFAM" id="SSF51735">
    <property type="entry name" value="NAD(P)-binding Rossmann-fold domains"/>
    <property type="match status" value="1"/>
</dbReference>